<dbReference type="InterPro" id="IPR000515">
    <property type="entry name" value="MetI-like"/>
</dbReference>
<sequence>MARTTAKRIANIKNFAIFGLIPLMIFALVLVTPFIRGIFYTFTDWNGFEYEEFVGFANYEASLADETFWKAIWMTFGYVGASLVLVNLVGFGLALLVTIPMRGANILRTAFFVPNLIGGVILGLIWQFLFDQALPTISENFNLPIFQENWLLKPDTAFWSLVIVTVWQMSGYMMIIYVTGLMSIEKDVLEAALIDGSTGWRTLTQIKIPLMASAFTISLFLTLRNTFMAYDVNLALTGGGPYRSTELISLHVFKEAFGFGFFGTGQAQAVLMFLIIAVAAITQVIISKRTEVQR</sequence>
<feature type="transmembrane region" description="Helical" evidence="7">
    <location>
        <begin position="157"/>
        <end position="178"/>
    </location>
</feature>
<dbReference type="EMBL" id="CAEZST010000004">
    <property type="protein sequence ID" value="CAB4542187.1"/>
    <property type="molecule type" value="Genomic_DNA"/>
</dbReference>
<accession>A0A6J6EIK7</accession>
<feature type="transmembrane region" description="Helical" evidence="7">
    <location>
        <begin position="208"/>
        <end position="227"/>
    </location>
</feature>
<evidence type="ECO:0000256" key="1">
    <source>
        <dbReference type="ARBA" id="ARBA00004651"/>
    </source>
</evidence>
<evidence type="ECO:0000259" key="8">
    <source>
        <dbReference type="PROSITE" id="PS50928"/>
    </source>
</evidence>
<keyword evidence="5 7" id="KW-1133">Transmembrane helix</keyword>
<dbReference type="EMBL" id="CAEZTO010000024">
    <property type="protein sequence ID" value="CAB4576391.1"/>
    <property type="molecule type" value="Genomic_DNA"/>
</dbReference>
<dbReference type="InterPro" id="IPR035906">
    <property type="entry name" value="MetI-like_sf"/>
</dbReference>
<keyword evidence="4 7" id="KW-0812">Transmembrane</keyword>
<feature type="transmembrane region" description="Helical" evidence="7">
    <location>
        <begin position="267"/>
        <end position="286"/>
    </location>
</feature>
<evidence type="ECO:0000313" key="10">
    <source>
        <dbReference type="EMBL" id="CAB4576391.1"/>
    </source>
</evidence>
<dbReference type="PANTHER" id="PTHR30193">
    <property type="entry name" value="ABC TRANSPORTER PERMEASE PROTEIN"/>
    <property type="match status" value="1"/>
</dbReference>
<dbReference type="CDD" id="cd06261">
    <property type="entry name" value="TM_PBP2"/>
    <property type="match status" value="1"/>
</dbReference>
<keyword evidence="6 7" id="KW-0472">Membrane</keyword>
<evidence type="ECO:0000256" key="5">
    <source>
        <dbReference type="ARBA" id="ARBA00022989"/>
    </source>
</evidence>
<dbReference type="AlphaFoldDB" id="A0A6J6EIK7"/>
<comment type="subcellular location">
    <subcellularLocation>
        <location evidence="1">Cell membrane</location>
        <topology evidence="1">Multi-pass membrane protein</topology>
    </subcellularLocation>
</comment>
<dbReference type="PANTHER" id="PTHR30193:SF41">
    <property type="entry name" value="DIACETYLCHITOBIOSE UPTAKE SYSTEM PERMEASE PROTEIN NGCF"/>
    <property type="match status" value="1"/>
</dbReference>
<protein>
    <submittedName>
        <fullName evidence="10">Unannotated protein</fullName>
    </submittedName>
</protein>
<dbReference type="GO" id="GO:0055085">
    <property type="term" value="P:transmembrane transport"/>
    <property type="evidence" value="ECO:0007669"/>
    <property type="project" value="InterPro"/>
</dbReference>
<name>A0A6J6EIK7_9ZZZZ</name>
<dbReference type="Pfam" id="PF00528">
    <property type="entry name" value="BPD_transp_1"/>
    <property type="match status" value="1"/>
</dbReference>
<evidence type="ECO:0000313" key="9">
    <source>
        <dbReference type="EMBL" id="CAB4542187.1"/>
    </source>
</evidence>
<feature type="transmembrane region" description="Helical" evidence="7">
    <location>
        <begin position="109"/>
        <end position="129"/>
    </location>
</feature>
<dbReference type="Gene3D" id="1.10.3720.10">
    <property type="entry name" value="MetI-like"/>
    <property type="match status" value="1"/>
</dbReference>
<evidence type="ECO:0000256" key="6">
    <source>
        <dbReference type="ARBA" id="ARBA00023136"/>
    </source>
</evidence>
<dbReference type="InterPro" id="IPR051393">
    <property type="entry name" value="ABC_transporter_permease"/>
</dbReference>
<dbReference type="GO" id="GO:0005886">
    <property type="term" value="C:plasma membrane"/>
    <property type="evidence" value="ECO:0007669"/>
    <property type="project" value="UniProtKB-SubCell"/>
</dbReference>
<evidence type="ECO:0000256" key="3">
    <source>
        <dbReference type="ARBA" id="ARBA00022475"/>
    </source>
</evidence>
<organism evidence="10">
    <name type="scientific">freshwater metagenome</name>
    <dbReference type="NCBI Taxonomy" id="449393"/>
    <lineage>
        <taxon>unclassified sequences</taxon>
        <taxon>metagenomes</taxon>
        <taxon>ecological metagenomes</taxon>
    </lineage>
</organism>
<dbReference type="PROSITE" id="PS50928">
    <property type="entry name" value="ABC_TM1"/>
    <property type="match status" value="1"/>
</dbReference>
<keyword evidence="2" id="KW-0813">Transport</keyword>
<dbReference type="SUPFAM" id="SSF161098">
    <property type="entry name" value="MetI-like"/>
    <property type="match status" value="1"/>
</dbReference>
<evidence type="ECO:0000256" key="2">
    <source>
        <dbReference type="ARBA" id="ARBA00022448"/>
    </source>
</evidence>
<proteinExistence type="predicted"/>
<evidence type="ECO:0000256" key="7">
    <source>
        <dbReference type="SAM" id="Phobius"/>
    </source>
</evidence>
<keyword evidence="3" id="KW-1003">Cell membrane</keyword>
<gene>
    <name evidence="9" type="ORF">UFOPK1503_00328</name>
    <name evidence="10" type="ORF">UFOPK1693_01042</name>
</gene>
<feature type="domain" description="ABC transmembrane type-1" evidence="8">
    <location>
        <begin position="72"/>
        <end position="283"/>
    </location>
</feature>
<reference evidence="10" key="1">
    <citation type="submission" date="2020-05" db="EMBL/GenBank/DDBJ databases">
        <authorList>
            <person name="Chiriac C."/>
            <person name="Salcher M."/>
            <person name="Ghai R."/>
            <person name="Kavagutti S V."/>
        </authorList>
    </citation>
    <scope>NUCLEOTIDE SEQUENCE</scope>
</reference>
<evidence type="ECO:0000256" key="4">
    <source>
        <dbReference type="ARBA" id="ARBA00022692"/>
    </source>
</evidence>
<feature type="transmembrane region" description="Helical" evidence="7">
    <location>
        <begin position="12"/>
        <end position="35"/>
    </location>
</feature>
<feature type="transmembrane region" description="Helical" evidence="7">
    <location>
        <begin position="71"/>
        <end position="97"/>
    </location>
</feature>